<keyword evidence="2" id="KW-1185">Reference proteome</keyword>
<reference evidence="1 2" key="1">
    <citation type="submission" date="2024-08" db="EMBL/GenBank/DDBJ databases">
        <title>Insights into the chromosomal genome structure of Flemingia macrophylla.</title>
        <authorList>
            <person name="Ding Y."/>
            <person name="Zhao Y."/>
            <person name="Bi W."/>
            <person name="Wu M."/>
            <person name="Zhao G."/>
            <person name="Gong Y."/>
            <person name="Li W."/>
            <person name="Zhang P."/>
        </authorList>
    </citation>
    <scope>NUCLEOTIDE SEQUENCE [LARGE SCALE GENOMIC DNA]</scope>
    <source>
        <strain evidence="1">DYQJB</strain>
        <tissue evidence="1">Leaf</tissue>
    </source>
</reference>
<dbReference type="AlphaFoldDB" id="A0ABD1M3W0"/>
<proteinExistence type="predicted"/>
<evidence type="ECO:0000313" key="1">
    <source>
        <dbReference type="EMBL" id="KAL2330464.1"/>
    </source>
</evidence>
<accession>A0ABD1M3W0</accession>
<dbReference type="Pfam" id="PF03870">
    <property type="entry name" value="RNA_pol_Rpb8"/>
    <property type="match status" value="1"/>
</dbReference>
<sequence>MDTSNYVLQPLNLLSESSMINRQSLANNFEYVMYGKLYRITKGSGREKASPNTAKQITKTEAAKSCVLVD</sequence>
<dbReference type="InterPro" id="IPR005570">
    <property type="entry name" value="RPABC3"/>
</dbReference>
<name>A0ABD1M3W0_9FABA</name>
<organism evidence="1 2">
    <name type="scientific">Flemingia macrophylla</name>
    <dbReference type="NCBI Taxonomy" id="520843"/>
    <lineage>
        <taxon>Eukaryota</taxon>
        <taxon>Viridiplantae</taxon>
        <taxon>Streptophyta</taxon>
        <taxon>Embryophyta</taxon>
        <taxon>Tracheophyta</taxon>
        <taxon>Spermatophyta</taxon>
        <taxon>Magnoliopsida</taxon>
        <taxon>eudicotyledons</taxon>
        <taxon>Gunneridae</taxon>
        <taxon>Pentapetalae</taxon>
        <taxon>rosids</taxon>
        <taxon>fabids</taxon>
        <taxon>Fabales</taxon>
        <taxon>Fabaceae</taxon>
        <taxon>Papilionoideae</taxon>
        <taxon>50 kb inversion clade</taxon>
        <taxon>NPAAA clade</taxon>
        <taxon>indigoferoid/millettioid clade</taxon>
        <taxon>Phaseoleae</taxon>
        <taxon>Flemingia</taxon>
    </lineage>
</organism>
<dbReference type="InterPro" id="IPR012340">
    <property type="entry name" value="NA-bd_OB-fold"/>
</dbReference>
<dbReference type="Proteomes" id="UP001603857">
    <property type="component" value="Unassembled WGS sequence"/>
</dbReference>
<evidence type="ECO:0000313" key="2">
    <source>
        <dbReference type="Proteomes" id="UP001603857"/>
    </source>
</evidence>
<gene>
    <name evidence="1" type="ORF">Fmac_018045</name>
</gene>
<protein>
    <submittedName>
        <fullName evidence="1">Uncharacterized protein</fullName>
    </submittedName>
</protein>
<dbReference type="EMBL" id="JBGMDY010000006">
    <property type="protein sequence ID" value="KAL2330464.1"/>
    <property type="molecule type" value="Genomic_DNA"/>
</dbReference>
<comment type="caution">
    <text evidence="1">The sequence shown here is derived from an EMBL/GenBank/DDBJ whole genome shotgun (WGS) entry which is preliminary data.</text>
</comment>
<dbReference type="Gene3D" id="2.40.50.140">
    <property type="entry name" value="Nucleic acid-binding proteins"/>
    <property type="match status" value="1"/>
</dbReference>